<sequence length="323" mass="36273">MQGRAARDLVAYDPEIERTLRAQRRAAAIDPIAMGDQLNHDNGVRVGGNPPDNRNGDENEVNPPHVRTMRDYTTPTVGSIYPGFGPAITNQQFEIKPAILNIIRNNAQFSGMATEDAHLHLADFSEICATFRYAGIPDDTVKLRLFPFSLRDKAKSWLHSLPPGTATTWDALTTKFLAKFHPVDRIVSMRRAIANFRQNDQESLAEVWERFNELLRKCPNHGFQTWNLVESFYFSIEPQHRAMIDAASGGTIMNLAPEEALRVLQDTATHSAFWTAGRNTPVGQVESLLWKHQGPLLLLQCWPSHVKDAEDPIITALSALDRK</sequence>
<comment type="caution">
    <text evidence="3">The sequence shown here is derived from an EMBL/GenBank/DDBJ whole genome shotgun (WGS) entry which is preliminary data.</text>
</comment>
<dbReference type="Proteomes" id="UP001418222">
    <property type="component" value="Unassembled WGS sequence"/>
</dbReference>
<dbReference type="InterPro" id="IPR005162">
    <property type="entry name" value="Retrotrans_gag_dom"/>
</dbReference>
<protein>
    <recommendedName>
        <fullName evidence="2">Retrotransposon gag domain-containing protein</fullName>
    </recommendedName>
</protein>
<keyword evidence="4" id="KW-1185">Reference proteome</keyword>
<evidence type="ECO:0000259" key="2">
    <source>
        <dbReference type="Pfam" id="PF03732"/>
    </source>
</evidence>
<accession>A0AAP0BU92</accession>
<dbReference type="EMBL" id="JBBWWQ010000004">
    <property type="protein sequence ID" value="KAK8949196.1"/>
    <property type="molecule type" value="Genomic_DNA"/>
</dbReference>
<evidence type="ECO:0000256" key="1">
    <source>
        <dbReference type="SAM" id="MobiDB-lite"/>
    </source>
</evidence>
<evidence type="ECO:0000313" key="4">
    <source>
        <dbReference type="Proteomes" id="UP001418222"/>
    </source>
</evidence>
<organism evidence="3 4">
    <name type="scientific">Platanthera zijinensis</name>
    <dbReference type="NCBI Taxonomy" id="2320716"/>
    <lineage>
        <taxon>Eukaryota</taxon>
        <taxon>Viridiplantae</taxon>
        <taxon>Streptophyta</taxon>
        <taxon>Embryophyta</taxon>
        <taxon>Tracheophyta</taxon>
        <taxon>Spermatophyta</taxon>
        <taxon>Magnoliopsida</taxon>
        <taxon>Liliopsida</taxon>
        <taxon>Asparagales</taxon>
        <taxon>Orchidaceae</taxon>
        <taxon>Orchidoideae</taxon>
        <taxon>Orchideae</taxon>
        <taxon>Orchidinae</taxon>
        <taxon>Platanthera</taxon>
    </lineage>
</organism>
<feature type="domain" description="Retrotransposon gag" evidence="2">
    <location>
        <begin position="144"/>
        <end position="233"/>
    </location>
</feature>
<reference evidence="3 4" key="1">
    <citation type="journal article" date="2022" name="Nat. Plants">
        <title>Genomes of leafy and leafless Platanthera orchids illuminate the evolution of mycoheterotrophy.</title>
        <authorList>
            <person name="Li M.H."/>
            <person name="Liu K.W."/>
            <person name="Li Z."/>
            <person name="Lu H.C."/>
            <person name="Ye Q.L."/>
            <person name="Zhang D."/>
            <person name="Wang J.Y."/>
            <person name="Li Y.F."/>
            <person name="Zhong Z.M."/>
            <person name="Liu X."/>
            <person name="Yu X."/>
            <person name="Liu D.K."/>
            <person name="Tu X.D."/>
            <person name="Liu B."/>
            <person name="Hao Y."/>
            <person name="Liao X.Y."/>
            <person name="Jiang Y.T."/>
            <person name="Sun W.H."/>
            <person name="Chen J."/>
            <person name="Chen Y.Q."/>
            <person name="Ai Y."/>
            <person name="Zhai J.W."/>
            <person name="Wu S.S."/>
            <person name="Zhou Z."/>
            <person name="Hsiao Y.Y."/>
            <person name="Wu W.L."/>
            <person name="Chen Y.Y."/>
            <person name="Lin Y.F."/>
            <person name="Hsu J.L."/>
            <person name="Li C.Y."/>
            <person name="Wang Z.W."/>
            <person name="Zhao X."/>
            <person name="Zhong W.Y."/>
            <person name="Ma X.K."/>
            <person name="Ma L."/>
            <person name="Huang J."/>
            <person name="Chen G.Z."/>
            <person name="Huang M.Z."/>
            <person name="Huang L."/>
            <person name="Peng D.H."/>
            <person name="Luo Y.B."/>
            <person name="Zou S.Q."/>
            <person name="Chen S.P."/>
            <person name="Lan S."/>
            <person name="Tsai W.C."/>
            <person name="Van de Peer Y."/>
            <person name="Liu Z.J."/>
        </authorList>
    </citation>
    <scope>NUCLEOTIDE SEQUENCE [LARGE SCALE GENOMIC DNA]</scope>
    <source>
        <strain evidence="3">Lor287</strain>
    </source>
</reference>
<gene>
    <name evidence="3" type="ORF">KSP39_PZI005990</name>
</gene>
<dbReference type="Pfam" id="PF03732">
    <property type="entry name" value="Retrotrans_gag"/>
    <property type="match status" value="1"/>
</dbReference>
<dbReference type="AlphaFoldDB" id="A0AAP0BU92"/>
<proteinExistence type="predicted"/>
<feature type="region of interest" description="Disordered" evidence="1">
    <location>
        <begin position="34"/>
        <end position="72"/>
    </location>
</feature>
<dbReference type="PANTHER" id="PTHR33223:SF11">
    <property type="entry name" value="ELEMENT PROTEIN, PUTATIVE-RELATED"/>
    <property type="match status" value="1"/>
</dbReference>
<name>A0AAP0BU92_9ASPA</name>
<dbReference type="PANTHER" id="PTHR33223">
    <property type="entry name" value="CCHC-TYPE DOMAIN-CONTAINING PROTEIN"/>
    <property type="match status" value="1"/>
</dbReference>
<evidence type="ECO:0000313" key="3">
    <source>
        <dbReference type="EMBL" id="KAK8949196.1"/>
    </source>
</evidence>